<keyword evidence="10" id="KW-1185">Reference proteome</keyword>
<feature type="compositionally biased region" description="Acidic residues" evidence="5">
    <location>
        <begin position="135"/>
        <end position="156"/>
    </location>
</feature>
<evidence type="ECO:0000256" key="1">
    <source>
        <dbReference type="ARBA" id="ARBA00004196"/>
    </source>
</evidence>
<keyword evidence="3" id="KW-0732">Signal</keyword>
<dbReference type="GO" id="GO:0042597">
    <property type="term" value="C:periplasmic space"/>
    <property type="evidence" value="ECO:0007669"/>
    <property type="project" value="InterPro"/>
</dbReference>
<dbReference type="Gene3D" id="2.60.40.1220">
    <property type="match status" value="1"/>
</dbReference>
<accession>A0A094WKU6</accession>
<dbReference type="GO" id="GO:0006825">
    <property type="term" value="P:copper ion transport"/>
    <property type="evidence" value="ECO:0007669"/>
    <property type="project" value="InterPro"/>
</dbReference>
<evidence type="ECO:0000313" key="8">
    <source>
        <dbReference type="EMBL" id="KGA96573.1"/>
    </source>
</evidence>
<keyword evidence="6" id="KW-0812">Transmembrane</keyword>
<feature type="domain" description="CopC" evidence="7">
    <location>
        <begin position="26"/>
        <end position="118"/>
    </location>
</feature>
<evidence type="ECO:0000313" key="9">
    <source>
        <dbReference type="EMBL" id="THG91360.1"/>
    </source>
</evidence>
<evidence type="ECO:0000256" key="6">
    <source>
        <dbReference type="SAM" id="Phobius"/>
    </source>
</evidence>
<keyword evidence="2" id="KW-0479">Metal-binding</keyword>
<comment type="subcellular location">
    <subcellularLocation>
        <location evidence="1">Cell envelope</location>
    </subcellularLocation>
</comment>
<reference evidence="8 10" key="1">
    <citation type="journal article" date="2014" name="Genome Announc.">
        <title>Draft Genome Sequence of Bacillus alcalophilus AV1934, a Classic Alkaliphile Isolated from Human Feces in 1934.</title>
        <authorList>
            <person name="Attie O."/>
            <person name="Jayaprakash A."/>
            <person name="Shah H."/>
            <person name="Paulsen I.T."/>
            <person name="Morino M."/>
            <person name="Takahashi Y."/>
            <person name="Narumi I."/>
            <person name="Sachidanandam R."/>
            <person name="Satoh K."/>
            <person name="Ito M."/>
            <person name="Krulwich T.A."/>
        </authorList>
    </citation>
    <scope>NUCLEOTIDE SEQUENCE [LARGE SCALE GENOMIC DNA]</scope>
    <source>
        <strain evidence="8 10">AV1934</strain>
    </source>
</reference>
<dbReference type="GO" id="GO:0005886">
    <property type="term" value="C:plasma membrane"/>
    <property type="evidence" value="ECO:0007669"/>
    <property type="project" value="TreeGrafter"/>
</dbReference>
<dbReference type="Pfam" id="PF04234">
    <property type="entry name" value="CopC"/>
    <property type="match status" value="1"/>
</dbReference>
<evidence type="ECO:0000256" key="3">
    <source>
        <dbReference type="ARBA" id="ARBA00022729"/>
    </source>
</evidence>
<dbReference type="GO" id="GO:0030313">
    <property type="term" value="C:cell envelope"/>
    <property type="evidence" value="ECO:0007669"/>
    <property type="project" value="UniProtKB-SubCell"/>
</dbReference>
<dbReference type="SUPFAM" id="SSF81296">
    <property type="entry name" value="E set domains"/>
    <property type="match status" value="1"/>
</dbReference>
<sequence>MKTKLSLSMFFIFVVLLILPSHSLAHTHLETSIPEDGETLDTLVEEIILEFDGGIEPFANIEIIDDTGEEVELADVHVEQTRVVIVPTAPLASGVYSIDWSIISEDTHQMEGTFSFTVTTDEVVEEEAPTEIVEELTEEEDVTSENVTEESIDESSSDSSEQSFPWTVVFIIIVVIIGLFIIIVMMNKKK</sequence>
<dbReference type="InterPro" id="IPR007348">
    <property type="entry name" value="CopC_dom"/>
</dbReference>
<reference evidence="9 11" key="2">
    <citation type="submission" date="2014-01" db="EMBL/GenBank/DDBJ databases">
        <title>Draft genome sequencing of Bacillus alcalophilus CGMCC 1.3604.</title>
        <authorList>
            <person name="Yang J."/>
            <person name="Diao L."/>
            <person name="Yang S."/>
        </authorList>
    </citation>
    <scope>NUCLEOTIDE SEQUENCE [LARGE SCALE GENOMIC DNA]</scope>
    <source>
        <strain evidence="9 11">CGMCC 1.3604</strain>
    </source>
</reference>
<dbReference type="PANTHER" id="PTHR34820:SF4">
    <property type="entry name" value="INNER MEMBRANE PROTEIN YEBZ"/>
    <property type="match status" value="1"/>
</dbReference>
<evidence type="ECO:0000256" key="2">
    <source>
        <dbReference type="ARBA" id="ARBA00022723"/>
    </source>
</evidence>
<keyword evidence="4" id="KW-0186">Copper</keyword>
<dbReference type="EMBL" id="JALP01000072">
    <property type="protein sequence ID" value="THG91360.1"/>
    <property type="molecule type" value="Genomic_DNA"/>
</dbReference>
<dbReference type="InterPro" id="IPR032694">
    <property type="entry name" value="CopC/D"/>
</dbReference>
<dbReference type="InterPro" id="IPR014756">
    <property type="entry name" value="Ig_E-set"/>
</dbReference>
<evidence type="ECO:0000313" key="11">
    <source>
        <dbReference type="Proteomes" id="UP000297014"/>
    </source>
</evidence>
<dbReference type="eggNOG" id="COG2372">
    <property type="taxonomic scope" value="Bacteria"/>
</dbReference>
<feature type="transmembrane region" description="Helical" evidence="6">
    <location>
        <begin position="164"/>
        <end position="186"/>
    </location>
</feature>
<dbReference type="AlphaFoldDB" id="A0A094WKU6"/>
<dbReference type="PANTHER" id="PTHR34820">
    <property type="entry name" value="INNER MEMBRANE PROTEIN YEBZ"/>
    <property type="match status" value="1"/>
</dbReference>
<keyword evidence="6" id="KW-0472">Membrane</keyword>
<evidence type="ECO:0000313" key="10">
    <source>
        <dbReference type="Proteomes" id="UP000002754"/>
    </source>
</evidence>
<dbReference type="GO" id="GO:0005507">
    <property type="term" value="F:copper ion binding"/>
    <property type="evidence" value="ECO:0007669"/>
    <property type="project" value="InterPro"/>
</dbReference>
<organism evidence="8 10">
    <name type="scientific">Alkalihalobacillus alcalophilus ATCC 27647 = CGMCC 1.3604</name>
    <dbReference type="NCBI Taxonomy" id="1218173"/>
    <lineage>
        <taxon>Bacteria</taxon>
        <taxon>Bacillati</taxon>
        <taxon>Bacillota</taxon>
        <taxon>Bacilli</taxon>
        <taxon>Bacillales</taxon>
        <taxon>Bacillaceae</taxon>
        <taxon>Alkalihalobacillus</taxon>
    </lineage>
</organism>
<dbReference type="OrthoDB" id="2353937at2"/>
<keyword evidence="6" id="KW-1133">Transmembrane helix</keyword>
<feature type="region of interest" description="Disordered" evidence="5">
    <location>
        <begin position="135"/>
        <end position="160"/>
    </location>
</feature>
<name>A0A094WKU6_ALKAL</name>
<dbReference type="InterPro" id="IPR014755">
    <property type="entry name" value="Cu-Rt/internalin_Ig-like"/>
</dbReference>
<proteinExistence type="predicted"/>
<dbReference type="Proteomes" id="UP000002754">
    <property type="component" value="Unassembled WGS sequence"/>
</dbReference>
<comment type="caution">
    <text evidence="8">The sequence shown here is derived from an EMBL/GenBank/DDBJ whole genome shotgun (WGS) entry which is preliminary data.</text>
</comment>
<dbReference type="RefSeq" id="WP_003323500.1">
    <property type="nucleotide sequence ID" value="NZ_ALPT02000055.1"/>
</dbReference>
<gene>
    <name evidence="9" type="ORF">AJ85_05455</name>
    <name evidence="8" type="ORF">BALCAV_0215450</name>
</gene>
<dbReference type="EMBL" id="ALPT02000055">
    <property type="protein sequence ID" value="KGA96573.1"/>
    <property type="molecule type" value="Genomic_DNA"/>
</dbReference>
<dbReference type="STRING" id="1218173.BALCAV_0215450"/>
<protein>
    <recommendedName>
        <fullName evidence="7">CopC domain-containing protein</fullName>
    </recommendedName>
</protein>
<dbReference type="GO" id="GO:0046688">
    <property type="term" value="P:response to copper ion"/>
    <property type="evidence" value="ECO:0007669"/>
    <property type="project" value="InterPro"/>
</dbReference>
<dbReference type="Proteomes" id="UP000297014">
    <property type="component" value="Unassembled WGS sequence"/>
</dbReference>
<evidence type="ECO:0000256" key="4">
    <source>
        <dbReference type="ARBA" id="ARBA00023008"/>
    </source>
</evidence>
<evidence type="ECO:0000256" key="5">
    <source>
        <dbReference type="SAM" id="MobiDB-lite"/>
    </source>
</evidence>
<evidence type="ECO:0000259" key="7">
    <source>
        <dbReference type="Pfam" id="PF04234"/>
    </source>
</evidence>